<dbReference type="InterPro" id="IPR034122">
    <property type="entry name" value="Retropepsin-like_bacterial"/>
</dbReference>
<feature type="signal peptide" evidence="1">
    <location>
        <begin position="1"/>
        <end position="19"/>
    </location>
</feature>
<dbReference type="Gene3D" id="2.40.70.10">
    <property type="entry name" value="Acid Proteases"/>
    <property type="match status" value="2"/>
</dbReference>
<dbReference type="RefSeq" id="WP_200104250.1">
    <property type="nucleotide sequence ID" value="NZ_JAEHFV010000001.1"/>
</dbReference>
<organism evidence="2 3">
    <name type="scientific">Flavobacterium agrisoli</name>
    <dbReference type="NCBI Taxonomy" id="2793066"/>
    <lineage>
        <taxon>Bacteria</taxon>
        <taxon>Pseudomonadati</taxon>
        <taxon>Bacteroidota</taxon>
        <taxon>Flavobacteriia</taxon>
        <taxon>Flavobacteriales</taxon>
        <taxon>Flavobacteriaceae</taxon>
        <taxon>Flavobacterium</taxon>
    </lineage>
</organism>
<protein>
    <submittedName>
        <fullName evidence="2">Retropepsin-like domain-containing protein</fullName>
    </submittedName>
</protein>
<gene>
    <name evidence="2" type="ORF">I5M07_00590</name>
</gene>
<dbReference type="SUPFAM" id="SSF50630">
    <property type="entry name" value="Acid proteases"/>
    <property type="match status" value="1"/>
</dbReference>
<proteinExistence type="predicted"/>
<keyword evidence="1" id="KW-0732">Signal</keyword>
<dbReference type="InterPro" id="IPR021109">
    <property type="entry name" value="Peptidase_aspartic_dom_sf"/>
</dbReference>
<evidence type="ECO:0000313" key="2">
    <source>
        <dbReference type="EMBL" id="MBK0368314.1"/>
    </source>
</evidence>
<evidence type="ECO:0000313" key="3">
    <source>
        <dbReference type="Proteomes" id="UP000609172"/>
    </source>
</evidence>
<keyword evidence="3" id="KW-1185">Reference proteome</keyword>
<dbReference type="Proteomes" id="UP000609172">
    <property type="component" value="Unassembled WGS sequence"/>
</dbReference>
<reference evidence="2" key="1">
    <citation type="submission" date="2020-12" db="EMBL/GenBank/DDBJ databases">
        <title>Bacterial novel species Flavobacterium sp. SE-1-e isolated from soil.</title>
        <authorList>
            <person name="Jung H.-Y."/>
        </authorList>
    </citation>
    <scope>NUCLEOTIDE SEQUENCE</scope>
    <source>
        <strain evidence="2">SE-1-e</strain>
    </source>
</reference>
<dbReference type="CDD" id="cd05483">
    <property type="entry name" value="retropepsin_like_bacteria"/>
    <property type="match status" value="1"/>
</dbReference>
<feature type="chain" id="PRO_5037220369" evidence="1">
    <location>
        <begin position="20"/>
        <end position="495"/>
    </location>
</feature>
<sequence>MKKVLLVVVVLLATVVSNAQKVTVTKTLKAFEQAYQNKDYSAVKELLAPEFSVGYGDPSSNDFYFKVIFKAFPDLDSLQEGKSVVVKGETHTAVRFFFKGKEAKDSEIVFNKDNKMLYVSFFDSLYKVDRNAEVKKVASIPFEMIGGGIALKIKLNNADKEFLMKFDTGADGMALNPDSAYKAGVVVTNKKSASVVGGSQQVEYSANNTIRIGNQTLTHQGLVIFPRSDEFDGLFGANLLRNFITEVNFDTKTINLYNFGKFVYEGKAKPLFFDYKIGLPVVKMNLTFADKKTVEGDFTFDTGAGYNLIAYGPFNHEFNLEESLKPDYTSTNFSLGHQTKIVGGTIPNIAINGNDFKNVTIALQEYQEDNQKWASADGSLGIELIKRFNFTIDLVHKTLYLEPNKNYNTAFSFFLSGLELSFDNQNNLIVKKILKANNEDLKKVTIGAKVIQIGDFEAKDLLHSENIQKLKNNKESIDVILEQNSQSLLITLKKK</sequence>
<dbReference type="EMBL" id="JAEHFV010000001">
    <property type="protein sequence ID" value="MBK0368314.1"/>
    <property type="molecule type" value="Genomic_DNA"/>
</dbReference>
<name>A0A934PK15_9FLAO</name>
<accession>A0A934PK15</accession>
<comment type="caution">
    <text evidence="2">The sequence shown here is derived from an EMBL/GenBank/DDBJ whole genome shotgun (WGS) entry which is preliminary data.</text>
</comment>
<dbReference type="Pfam" id="PF13650">
    <property type="entry name" value="Asp_protease_2"/>
    <property type="match status" value="1"/>
</dbReference>
<evidence type="ECO:0000256" key="1">
    <source>
        <dbReference type="SAM" id="SignalP"/>
    </source>
</evidence>
<dbReference type="AlphaFoldDB" id="A0A934PK15"/>